<protein>
    <submittedName>
        <fullName evidence="1">N-acyltransferase</fullName>
    </submittedName>
</protein>
<dbReference type="Proteomes" id="UP001230253">
    <property type="component" value="Unassembled WGS sequence"/>
</dbReference>
<sequence>MNEIERSAWDRCANPPGTDFNPFLSWDFLEALERAGCATARTGWAPRHLIAGDESSEPWGVVPCYLKSHSQGEYVFDYGWADAFERAGGRYYPKIQVSVPFTPATGRRLLVAPGPEAEAQRQILAAGIAEVTRLHDASSAHVTFLPEAEASELEDVGFLVRTDQQFHWTNNGYETFDDFLGDLSSRKRKGIRKERREALEDGIEVECVTGSDLTEAHWDAFFEFYMDTGARKWGRPYLNRRFFSLIGERMADQIVLILAHRAGRYVAGALNFVGSDTLYGRYWGCIEEHPCLHFELCYYQAIDYALAHGLTRVEAGAQGPHKLARGYVPVTTYSAHLIAEPRFRRAVADYLASERRHVELENRILAEHTPFRKGEA</sequence>
<accession>A0ABU0CBE4</accession>
<evidence type="ECO:0000313" key="2">
    <source>
        <dbReference type="Proteomes" id="UP001230253"/>
    </source>
</evidence>
<proteinExistence type="predicted"/>
<dbReference type="PANTHER" id="PTHR47017">
    <property type="entry name" value="ACYL-COA"/>
    <property type="match status" value="1"/>
</dbReference>
<dbReference type="InterPro" id="IPR016181">
    <property type="entry name" value="Acyl_CoA_acyltransferase"/>
</dbReference>
<dbReference type="Pfam" id="PF04339">
    <property type="entry name" value="FemAB_like"/>
    <property type="match status" value="1"/>
</dbReference>
<organism evidence="1 2">
    <name type="scientific">Rhodopseudomonas julia</name>
    <dbReference type="NCBI Taxonomy" id="200617"/>
    <lineage>
        <taxon>Bacteria</taxon>
        <taxon>Pseudomonadati</taxon>
        <taxon>Pseudomonadota</taxon>
        <taxon>Alphaproteobacteria</taxon>
        <taxon>Hyphomicrobiales</taxon>
        <taxon>Nitrobacteraceae</taxon>
        <taxon>Rhodopseudomonas</taxon>
    </lineage>
</organism>
<gene>
    <name evidence="1" type="ORF">J2R99_003133</name>
</gene>
<evidence type="ECO:0000313" key="1">
    <source>
        <dbReference type="EMBL" id="MDQ0327264.1"/>
    </source>
</evidence>
<dbReference type="Gene3D" id="3.40.630.30">
    <property type="match status" value="1"/>
</dbReference>
<reference evidence="1 2" key="1">
    <citation type="submission" date="2023-07" db="EMBL/GenBank/DDBJ databases">
        <title>Genomic Encyclopedia of Type Strains, Phase IV (KMG-IV): sequencing the most valuable type-strain genomes for metagenomic binning, comparative biology and taxonomic classification.</title>
        <authorList>
            <person name="Goeker M."/>
        </authorList>
    </citation>
    <scope>NUCLEOTIDE SEQUENCE [LARGE SCALE GENOMIC DNA]</scope>
    <source>
        <strain evidence="1 2">DSM 11549</strain>
    </source>
</reference>
<name>A0ABU0CBE4_9BRAD</name>
<comment type="caution">
    <text evidence="1">The sequence shown here is derived from an EMBL/GenBank/DDBJ whole genome shotgun (WGS) entry which is preliminary data.</text>
</comment>
<dbReference type="PANTHER" id="PTHR47017:SF1">
    <property type="entry name" value="ACYL-COA"/>
    <property type="match status" value="1"/>
</dbReference>
<dbReference type="EMBL" id="JAUSUK010000002">
    <property type="protein sequence ID" value="MDQ0327264.1"/>
    <property type="molecule type" value="Genomic_DNA"/>
</dbReference>
<dbReference type="SUPFAM" id="SSF55729">
    <property type="entry name" value="Acyl-CoA N-acyltransferases (Nat)"/>
    <property type="match status" value="1"/>
</dbReference>
<dbReference type="InterPro" id="IPR007434">
    <property type="entry name" value="FemAB-like"/>
</dbReference>
<keyword evidence="2" id="KW-1185">Reference proteome</keyword>